<name>A0A8J3GGG3_9HYPH</name>
<reference evidence="1" key="2">
    <citation type="submission" date="2020-09" db="EMBL/GenBank/DDBJ databases">
        <authorList>
            <person name="Sun Q."/>
            <person name="Kim S."/>
        </authorList>
    </citation>
    <scope>NUCLEOTIDE SEQUENCE</scope>
    <source>
        <strain evidence="1">KCTC 42097</strain>
    </source>
</reference>
<proteinExistence type="predicted"/>
<dbReference type="AlphaFoldDB" id="A0A8J3GGG3"/>
<evidence type="ECO:0000313" key="1">
    <source>
        <dbReference type="EMBL" id="GHC64744.1"/>
    </source>
</evidence>
<dbReference type="EMBL" id="BMZO01000002">
    <property type="protein sequence ID" value="GHC64744.1"/>
    <property type="molecule type" value="Genomic_DNA"/>
</dbReference>
<accession>A0A8J3GGG3</accession>
<protein>
    <submittedName>
        <fullName evidence="1">Uncharacterized protein</fullName>
    </submittedName>
</protein>
<evidence type="ECO:0000313" key="2">
    <source>
        <dbReference type="Proteomes" id="UP000641137"/>
    </source>
</evidence>
<organism evidence="1 2">
    <name type="scientific">Limoniibacter endophyticus</name>
    <dbReference type="NCBI Taxonomy" id="1565040"/>
    <lineage>
        <taxon>Bacteria</taxon>
        <taxon>Pseudomonadati</taxon>
        <taxon>Pseudomonadota</taxon>
        <taxon>Alphaproteobacteria</taxon>
        <taxon>Hyphomicrobiales</taxon>
        <taxon>Bartonellaceae</taxon>
        <taxon>Limoniibacter</taxon>
    </lineage>
</organism>
<sequence length="53" mass="5986">MRQIVLMPGNCFALVLFNRDADLFLRPVRLRVNASKTKHVQQMISTRPASACA</sequence>
<dbReference type="Proteomes" id="UP000641137">
    <property type="component" value="Unassembled WGS sequence"/>
</dbReference>
<comment type="caution">
    <text evidence="1">The sequence shown here is derived from an EMBL/GenBank/DDBJ whole genome shotgun (WGS) entry which is preliminary data.</text>
</comment>
<gene>
    <name evidence="1" type="ORF">GCM10010136_06910</name>
</gene>
<reference evidence="1" key="1">
    <citation type="journal article" date="2014" name="Int. J. Syst. Evol. Microbiol.">
        <title>Complete genome sequence of Corynebacterium casei LMG S-19264T (=DSM 44701T), isolated from a smear-ripened cheese.</title>
        <authorList>
            <consortium name="US DOE Joint Genome Institute (JGI-PGF)"/>
            <person name="Walter F."/>
            <person name="Albersmeier A."/>
            <person name="Kalinowski J."/>
            <person name="Ruckert C."/>
        </authorList>
    </citation>
    <scope>NUCLEOTIDE SEQUENCE</scope>
    <source>
        <strain evidence="1">KCTC 42097</strain>
    </source>
</reference>
<keyword evidence="2" id="KW-1185">Reference proteome</keyword>